<dbReference type="InterPro" id="IPR050313">
    <property type="entry name" value="Carb_Metab_HTH_regulators"/>
</dbReference>
<organism evidence="4 5">
    <name type="scientific">[Clostridium] asparagiforme DSM 15981</name>
    <dbReference type="NCBI Taxonomy" id="518636"/>
    <lineage>
        <taxon>Bacteria</taxon>
        <taxon>Bacillati</taxon>
        <taxon>Bacillota</taxon>
        <taxon>Clostridia</taxon>
        <taxon>Lachnospirales</taxon>
        <taxon>Lachnospiraceae</taxon>
        <taxon>Enterocloster</taxon>
    </lineage>
</organism>
<dbReference type="EMBL" id="ACCJ01000406">
    <property type="protein sequence ID" value="EEG53062.1"/>
    <property type="molecule type" value="Genomic_DNA"/>
</dbReference>
<dbReference type="PANTHER" id="PTHR30363:SF44">
    <property type="entry name" value="AGA OPERON TRANSCRIPTIONAL REPRESSOR-RELATED"/>
    <property type="match status" value="1"/>
</dbReference>
<reference evidence="4 5" key="1">
    <citation type="submission" date="2009-01" db="EMBL/GenBank/DDBJ databases">
        <authorList>
            <person name="Fulton L."/>
            <person name="Clifton S."/>
            <person name="Fulton B."/>
            <person name="Xu J."/>
            <person name="Minx P."/>
            <person name="Pepin K.H."/>
            <person name="Johnson M."/>
            <person name="Bhonagiri V."/>
            <person name="Nash W.E."/>
            <person name="Mardis E.R."/>
            <person name="Wilson R.K."/>
        </authorList>
    </citation>
    <scope>NUCLEOTIDE SEQUENCE [LARGE SCALE GENOMIC DNA]</scope>
    <source>
        <strain evidence="4 5">DSM 15981</strain>
    </source>
</reference>
<dbReference type="PROSITE" id="PS51000">
    <property type="entry name" value="HTH_DEOR_2"/>
    <property type="match status" value="1"/>
</dbReference>
<evidence type="ECO:0000313" key="4">
    <source>
        <dbReference type="EMBL" id="EEG53062.1"/>
    </source>
</evidence>
<dbReference type="InterPro" id="IPR001034">
    <property type="entry name" value="DeoR_HTH"/>
</dbReference>
<evidence type="ECO:0000259" key="3">
    <source>
        <dbReference type="PROSITE" id="PS51000"/>
    </source>
</evidence>
<dbReference type="SUPFAM" id="SSF100950">
    <property type="entry name" value="NagB/RpiA/CoA transferase-like"/>
    <property type="match status" value="1"/>
</dbReference>
<dbReference type="AlphaFoldDB" id="C0D6J5"/>
<dbReference type="GO" id="GO:0003700">
    <property type="term" value="F:DNA-binding transcription factor activity"/>
    <property type="evidence" value="ECO:0007669"/>
    <property type="project" value="InterPro"/>
</dbReference>
<dbReference type="SMART" id="SM00420">
    <property type="entry name" value="HTH_DEOR"/>
    <property type="match status" value="1"/>
</dbReference>
<dbReference type="Proteomes" id="UP000004756">
    <property type="component" value="Unassembled WGS sequence"/>
</dbReference>
<dbReference type="Pfam" id="PF08220">
    <property type="entry name" value="HTH_DeoR"/>
    <property type="match status" value="1"/>
</dbReference>
<proteinExistence type="predicted"/>
<reference evidence="4 5" key="2">
    <citation type="submission" date="2009-02" db="EMBL/GenBank/DDBJ databases">
        <title>Draft genome sequence of Clostridium asparagiforme (DSM 15981).</title>
        <authorList>
            <person name="Sudarsanam P."/>
            <person name="Ley R."/>
            <person name="Guruge J."/>
            <person name="Turnbaugh P.J."/>
            <person name="Mahowald M."/>
            <person name="Liep D."/>
            <person name="Gordon J."/>
        </authorList>
    </citation>
    <scope>NUCLEOTIDE SEQUENCE [LARGE SCALE GENOMIC DNA]</scope>
    <source>
        <strain evidence="4 5">DSM 15981</strain>
    </source>
</reference>
<evidence type="ECO:0000256" key="1">
    <source>
        <dbReference type="ARBA" id="ARBA00023015"/>
    </source>
</evidence>
<name>C0D6J5_9FIRM</name>
<keyword evidence="1" id="KW-0805">Transcription regulation</keyword>
<dbReference type="Gene3D" id="3.40.50.1360">
    <property type="match status" value="1"/>
</dbReference>
<dbReference type="InterPro" id="IPR037171">
    <property type="entry name" value="NagB/RpiA_transferase-like"/>
</dbReference>
<keyword evidence="2" id="KW-0804">Transcription</keyword>
<protein>
    <submittedName>
        <fullName evidence="4">Transcriptional regulator, DeoR family</fullName>
    </submittedName>
</protein>
<accession>C0D6J5</accession>
<dbReference type="InterPro" id="IPR014036">
    <property type="entry name" value="DeoR-like_C"/>
</dbReference>
<feature type="domain" description="HTH deoR-type" evidence="3">
    <location>
        <begin position="38"/>
        <end position="94"/>
    </location>
</feature>
<comment type="caution">
    <text evidence="4">The sequence shown here is derived from an EMBL/GenBank/DDBJ whole genome shotgun (WGS) entry which is preliminary data.</text>
</comment>
<evidence type="ECO:0000256" key="2">
    <source>
        <dbReference type="ARBA" id="ARBA00023163"/>
    </source>
</evidence>
<keyword evidence="5" id="KW-1185">Reference proteome</keyword>
<evidence type="ECO:0000313" key="5">
    <source>
        <dbReference type="Proteomes" id="UP000004756"/>
    </source>
</evidence>
<dbReference type="SUPFAM" id="SSF46785">
    <property type="entry name" value="Winged helix' DNA-binding domain"/>
    <property type="match status" value="1"/>
</dbReference>
<sequence length="287" mass="32671">MGRRFIFYLKKGILNDILKETRPLVGGRGRQFKMEGDMERRRKQIVELINEKGQVGFAQLVKSFPDVSEMTLRNDLKFLDANRQIIRIHGGARSLDTVIDIDDPLHKRISKNNEKKQEIAKKAVRLIHPRGAIFLDSGSTMIELAKIFPDERCKIFTVGVPCTMELARLKSVDVHVFGGRLKRESLSISGVKTLQEIENVNFNLAIIGVTGYCRGKGFCCSSEERCEINRAVMRRAEKVMVLMDSQKVGKSDTYILADSQDIDILISDHDLDREIQEDLEQKGVEVY</sequence>
<dbReference type="HOGENOM" id="CLU_060699_1_4_9"/>
<dbReference type="PANTHER" id="PTHR30363">
    <property type="entry name" value="HTH-TYPE TRANSCRIPTIONAL REGULATOR SRLR-RELATED"/>
    <property type="match status" value="1"/>
</dbReference>
<gene>
    <name evidence="4" type="ORF">CLOSTASPAR_04892</name>
</gene>
<dbReference type="InterPro" id="IPR036390">
    <property type="entry name" value="WH_DNA-bd_sf"/>
</dbReference>
<dbReference type="Pfam" id="PF00455">
    <property type="entry name" value="DeoRC"/>
    <property type="match status" value="1"/>
</dbReference>
<dbReference type="SMART" id="SM01134">
    <property type="entry name" value="DeoRC"/>
    <property type="match status" value="1"/>
</dbReference>